<sequence>MNKIKSKGESLYMLFGQSLSATDTVIDRSNIEIN</sequence>
<gene>
    <name evidence="1" type="ORF">ERS852568_01147</name>
</gene>
<dbReference type="Proteomes" id="UP000095563">
    <property type="component" value="Unassembled WGS sequence"/>
</dbReference>
<name>A0A174RRX9_9CLOT</name>
<dbReference type="AlphaFoldDB" id="A0A174RRX9"/>
<proteinExistence type="predicted"/>
<evidence type="ECO:0000313" key="1">
    <source>
        <dbReference type="EMBL" id="CUP88262.1"/>
    </source>
</evidence>
<reference evidence="1 2" key="1">
    <citation type="submission" date="2015-09" db="EMBL/GenBank/DDBJ databases">
        <authorList>
            <consortium name="Pathogen Informatics"/>
        </authorList>
    </citation>
    <scope>NUCLEOTIDE SEQUENCE [LARGE SCALE GENOMIC DNA]</scope>
    <source>
        <strain evidence="1 2">2789STDY5834956</strain>
    </source>
</reference>
<protein>
    <submittedName>
        <fullName evidence="1">Uncharacterized protein</fullName>
    </submittedName>
</protein>
<evidence type="ECO:0000313" key="2">
    <source>
        <dbReference type="Proteomes" id="UP000095563"/>
    </source>
</evidence>
<dbReference type="EMBL" id="CZBO01000001">
    <property type="protein sequence ID" value="CUP88262.1"/>
    <property type="molecule type" value="Genomic_DNA"/>
</dbReference>
<accession>A0A174RRX9</accession>
<organism evidence="1 2">
    <name type="scientific">Clostridium baratii</name>
    <dbReference type="NCBI Taxonomy" id="1561"/>
    <lineage>
        <taxon>Bacteria</taxon>
        <taxon>Bacillati</taxon>
        <taxon>Bacillota</taxon>
        <taxon>Clostridia</taxon>
        <taxon>Eubacteriales</taxon>
        <taxon>Clostridiaceae</taxon>
        <taxon>Clostridium</taxon>
    </lineage>
</organism>